<gene>
    <name evidence="1" type="primary">BnaC02g35300D</name>
    <name evidence="1" type="ORF">GSBRNA2T00082543001</name>
</gene>
<proteinExistence type="predicted"/>
<dbReference type="PaxDb" id="3708-A0A078I9C0"/>
<name>A0A078I9C0_BRANA</name>
<dbReference type="Proteomes" id="UP000028999">
    <property type="component" value="Unassembled WGS sequence"/>
</dbReference>
<organism evidence="1 2">
    <name type="scientific">Brassica napus</name>
    <name type="common">Rape</name>
    <dbReference type="NCBI Taxonomy" id="3708"/>
    <lineage>
        <taxon>Eukaryota</taxon>
        <taxon>Viridiplantae</taxon>
        <taxon>Streptophyta</taxon>
        <taxon>Embryophyta</taxon>
        <taxon>Tracheophyta</taxon>
        <taxon>Spermatophyta</taxon>
        <taxon>Magnoliopsida</taxon>
        <taxon>eudicotyledons</taxon>
        <taxon>Gunneridae</taxon>
        <taxon>Pentapetalae</taxon>
        <taxon>rosids</taxon>
        <taxon>malvids</taxon>
        <taxon>Brassicales</taxon>
        <taxon>Brassicaceae</taxon>
        <taxon>Brassiceae</taxon>
        <taxon>Brassica</taxon>
    </lineage>
</organism>
<reference evidence="1 2" key="1">
    <citation type="journal article" date="2014" name="Science">
        <title>Plant genetics. Early allopolyploid evolution in the post-Neolithic Brassica napus oilseed genome.</title>
        <authorList>
            <person name="Chalhoub B."/>
            <person name="Denoeud F."/>
            <person name="Liu S."/>
            <person name="Parkin I.A."/>
            <person name="Tang H."/>
            <person name="Wang X."/>
            <person name="Chiquet J."/>
            <person name="Belcram H."/>
            <person name="Tong C."/>
            <person name="Samans B."/>
            <person name="Correa M."/>
            <person name="Da Silva C."/>
            <person name="Just J."/>
            <person name="Falentin C."/>
            <person name="Koh C.S."/>
            <person name="Le Clainche I."/>
            <person name="Bernard M."/>
            <person name="Bento P."/>
            <person name="Noel B."/>
            <person name="Labadie K."/>
            <person name="Alberti A."/>
            <person name="Charles M."/>
            <person name="Arnaud D."/>
            <person name="Guo H."/>
            <person name="Daviaud C."/>
            <person name="Alamery S."/>
            <person name="Jabbari K."/>
            <person name="Zhao M."/>
            <person name="Edger P.P."/>
            <person name="Chelaifa H."/>
            <person name="Tack D."/>
            <person name="Lassalle G."/>
            <person name="Mestiri I."/>
            <person name="Schnel N."/>
            <person name="Le Paslier M.C."/>
            <person name="Fan G."/>
            <person name="Renault V."/>
            <person name="Bayer P.E."/>
            <person name="Golicz A.A."/>
            <person name="Manoli S."/>
            <person name="Lee T.H."/>
            <person name="Thi V.H."/>
            <person name="Chalabi S."/>
            <person name="Hu Q."/>
            <person name="Fan C."/>
            <person name="Tollenaere R."/>
            <person name="Lu Y."/>
            <person name="Battail C."/>
            <person name="Shen J."/>
            <person name="Sidebottom C.H."/>
            <person name="Wang X."/>
            <person name="Canaguier A."/>
            <person name="Chauveau A."/>
            <person name="Berard A."/>
            <person name="Deniot G."/>
            <person name="Guan M."/>
            <person name="Liu Z."/>
            <person name="Sun F."/>
            <person name="Lim Y.P."/>
            <person name="Lyons E."/>
            <person name="Town C.D."/>
            <person name="Bancroft I."/>
            <person name="Wang X."/>
            <person name="Meng J."/>
            <person name="Ma J."/>
            <person name="Pires J.C."/>
            <person name="King G.J."/>
            <person name="Brunel D."/>
            <person name="Delourme R."/>
            <person name="Renard M."/>
            <person name="Aury J.M."/>
            <person name="Adams K.L."/>
            <person name="Batley J."/>
            <person name="Snowdon R.J."/>
            <person name="Tost J."/>
            <person name="Edwards D."/>
            <person name="Zhou Y."/>
            <person name="Hua W."/>
            <person name="Sharpe A.G."/>
            <person name="Paterson A.H."/>
            <person name="Guan C."/>
            <person name="Wincker P."/>
        </authorList>
    </citation>
    <scope>NUCLEOTIDE SEQUENCE [LARGE SCALE GENOMIC DNA]</scope>
    <source>
        <strain evidence="2">cv. Darmor-bzh</strain>
    </source>
</reference>
<dbReference type="Gramene" id="CDY45728">
    <property type="protein sequence ID" value="CDY45728"/>
    <property type="gene ID" value="GSBRNA2T00082543001"/>
</dbReference>
<keyword evidence="2" id="KW-1185">Reference proteome</keyword>
<dbReference type="AlphaFoldDB" id="A0A078I9C0"/>
<dbReference type="STRING" id="3708.A0A078I9C0"/>
<evidence type="ECO:0000313" key="2">
    <source>
        <dbReference type="Proteomes" id="UP000028999"/>
    </source>
</evidence>
<sequence length="54" mass="6567">MYKNMVSQKMFLHIISLSLRFARNYFNYLGRSVITEESWSDEQLCINNKLWYAL</sequence>
<evidence type="ECO:0000313" key="1">
    <source>
        <dbReference type="EMBL" id="CDY45728.1"/>
    </source>
</evidence>
<dbReference type="EMBL" id="LK032634">
    <property type="protein sequence ID" value="CDY45728.1"/>
    <property type="molecule type" value="Genomic_DNA"/>
</dbReference>
<protein>
    <submittedName>
        <fullName evidence="1">BnaC02g35300D protein</fullName>
    </submittedName>
</protein>
<accession>A0A078I9C0</accession>